<comment type="subcellular location">
    <subcellularLocation>
        <location evidence="1">Nucleus</location>
    </subcellularLocation>
</comment>
<dbReference type="GO" id="GO:0003697">
    <property type="term" value="F:single-stranded DNA binding"/>
    <property type="evidence" value="ECO:0007669"/>
    <property type="project" value="InterPro"/>
</dbReference>
<evidence type="ECO:0000313" key="12">
    <source>
        <dbReference type="Proteomes" id="UP001187531"/>
    </source>
</evidence>
<evidence type="ECO:0000259" key="10">
    <source>
        <dbReference type="SMART" id="SM01280"/>
    </source>
</evidence>
<evidence type="ECO:0000256" key="2">
    <source>
        <dbReference type="ARBA" id="ARBA00009679"/>
    </source>
</evidence>
<dbReference type="PANTHER" id="PTHR13454:SF11">
    <property type="entry name" value="PROTEIN MCM10 HOMOLOG"/>
    <property type="match status" value="1"/>
</dbReference>
<dbReference type="EMBL" id="JAVRJZ010000014">
    <property type="protein sequence ID" value="KAK2713298.1"/>
    <property type="molecule type" value="Genomic_DNA"/>
</dbReference>
<evidence type="ECO:0000256" key="3">
    <source>
        <dbReference type="ARBA" id="ARBA00017770"/>
    </source>
</evidence>
<dbReference type="Pfam" id="PF24863">
    <property type="entry name" value="zf-CCCH_Mcm10"/>
    <property type="match status" value="1"/>
</dbReference>
<comment type="similarity">
    <text evidence="2">Belongs to the MCM10 family.</text>
</comment>
<feature type="region of interest" description="Disordered" evidence="9">
    <location>
        <begin position="124"/>
        <end position="156"/>
    </location>
</feature>
<keyword evidence="12" id="KW-1185">Reference proteome</keyword>
<dbReference type="Pfam" id="PF09329">
    <property type="entry name" value="zf-primase"/>
    <property type="match status" value="1"/>
</dbReference>
<feature type="domain" description="Replication factor Mcm10 C-terminal" evidence="10">
    <location>
        <begin position="482"/>
        <end position="765"/>
    </location>
</feature>
<dbReference type="GO" id="GO:0003688">
    <property type="term" value="F:DNA replication origin binding"/>
    <property type="evidence" value="ECO:0007669"/>
    <property type="project" value="TreeGrafter"/>
</dbReference>
<reference evidence="11" key="1">
    <citation type="submission" date="2023-07" db="EMBL/GenBank/DDBJ databases">
        <title>Chromosome-level genome assembly of Artemia franciscana.</title>
        <authorList>
            <person name="Jo E."/>
        </authorList>
    </citation>
    <scope>NUCLEOTIDE SEQUENCE</scope>
    <source>
        <tissue evidence="11">Whole body</tissue>
    </source>
</reference>
<dbReference type="Pfam" id="PF22379">
    <property type="entry name" value="OB_MCM10"/>
    <property type="match status" value="1"/>
</dbReference>
<dbReference type="GO" id="GO:0008270">
    <property type="term" value="F:zinc ion binding"/>
    <property type="evidence" value="ECO:0007669"/>
    <property type="project" value="UniProtKB-KW"/>
</dbReference>
<dbReference type="GO" id="GO:0006270">
    <property type="term" value="P:DNA replication initiation"/>
    <property type="evidence" value="ECO:0007669"/>
    <property type="project" value="InterPro"/>
</dbReference>
<accession>A0AA88HW87</accession>
<dbReference type="SMART" id="SM01280">
    <property type="entry name" value="Mcm10"/>
    <property type="match status" value="1"/>
</dbReference>
<dbReference type="InterPro" id="IPR055065">
    <property type="entry name" value="OB_MCM10"/>
</dbReference>
<evidence type="ECO:0000256" key="7">
    <source>
        <dbReference type="ARBA" id="ARBA00022833"/>
    </source>
</evidence>
<evidence type="ECO:0000256" key="8">
    <source>
        <dbReference type="ARBA" id="ARBA00023242"/>
    </source>
</evidence>
<evidence type="ECO:0000256" key="6">
    <source>
        <dbReference type="ARBA" id="ARBA00022771"/>
    </source>
</evidence>
<dbReference type="FunFam" id="2.40.50.140:FF:000174">
    <property type="entry name" value="DNA replication licensing factor mcm10"/>
    <property type="match status" value="1"/>
</dbReference>
<dbReference type="EMBL" id="JAVRJZ010000014">
    <property type="protein sequence ID" value="KAK2713297.1"/>
    <property type="molecule type" value="Genomic_DNA"/>
</dbReference>
<dbReference type="InterPro" id="IPR040184">
    <property type="entry name" value="Mcm10"/>
</dbReference>
<dbReference type="EMBL" id="JAVRJZ010000014">
    <property type="protein sequence ID" value="KAK2713295.1"/>
    <property type="molecule type" value="Genomic_DNA"/>
</dbReference>
<keyword evidence="5" id="KW-0479">Metal-binding</keyword>
<protein>
    <recommendedName>
        <fullName evidence="3">Protein MCM10 homolog</fullName>
    </recommendedName>
</protein>
<proteinExistence type="inferred from homology"/>
<keyword evidence="6" id="KW-0863">Zinc-finger</keyword>
<evidence type="ECO:0000256" key="5">
    <source>
        <dbReference type="ARBA" id="ARBA00022723"/>
    </source>
</evidence>
<evidence type="ECO:0000256" key="1">
    <source>
        <dbReference type="ARBA" id="ARBA00004123"/>
    </source>
</evidence>
<dbReference type="AlphaFoldDB" id="A0AA88HW87"/>
<keyword evidence="7" id="KW-0862">Zinc</keyword>
<feature type="region of interest" description="Disordered" evidence="9">
    <location>
        <begin position="1"/>
        <end position="42"/>
    </location>
</feature>
<dbReference type="Gene3D" id="2.40.50.140">
    <property type="entry name" value="Nucleic acid-binding proteins"/>
    <property type="match status" value="1"/>
</dbReference>
<evidence type="ECO:0000256" key="9">
    <source>
        <dbReference type="SAM" id="MobiDB-lite"/>
    </source>
</evidence>
<feature type="compositionally biased region" description="Acidic residues" evidence="9">
    <location>
        <begin position="15"/>
        <end position="24"/>
    </location>
</feature>
<dbReference type="InterPro" id="IPR056791">
    <property type="entry name" value="Znf_Mcm10_C"/>
</dbReference>
<evidence type="ECO:0000256" key="4">
    <source>
        <dbReference type="ARBA" id="ARBA00022705"/>
    </source>
</evidence>
<dbReference type="Proteomes" id="UP001187531">
    <property type="component" value="Unassembled WGS sequence"/>
</dbReference>
<keyword evidence="8" id="KW-0539">Nucleus</keyword>
<dbReference type="InterPro" id="IPR015408">
    <property type="entry name" value="Znf_Mcm10/DnaG"/>
</dbReference>
<dbReference type="Pfam" id="PF09332">
    <property type="entry name" value="Mcm10"/>
    <property type="match status" value="1"/>
</dbReference>
<dbReference type="InterPro" id="IPR012340">
    <property type="entry name" value="NA-bd_OB-fold"/>
</dbReference>
<evidence type="ECO:0000313" key="11">
    <source>
        <dbReference type="EMBL" id="KAK2713296.1"/>
    </source>
</evidence>
<dbReference type="EMBL" id="JAVRJZ010000014">
    <property type="protein sequence ID" value="KAK2713296.1"/>
    <property type="molecule type" value="Genomic_DNA"/>
</dbReference>
<dbReference type="PANTHER" id="PTHR13454">
    <property type="entry name" value="PROTEIN MCM10 HOMOLOG"/>
    <property type="match status" value="1"/>
</dbReference>
<feature type="compositionally biased region" description="Basic and acidic residues" evidence="9">
    <location>
        <begin position="145"/>
        <end position="156"/>
    </location>
</feature>
<keyword evidence="4" id="KW-0235">DNA replication</keyword>
<name>A0AA88HW87_ARTSF</name>
<organism evidence="11 12">
    <name type="scientific">Artemia franciscana</name>
    <name type="common">Brine shrimp</name>
    <name type="synonym">Artemia sanfranciscana</name>
    <dbReference type="NCBI Taxonomy" id="6661"/>
    <lineage>
        <taxon>Eukaryota</taxon>
        <taxon>Metazoa</taxon>
        <taxon>Ecdysozoa</taxon>
        <taxon>Arthropoda</taxon>
        <taxon>Crustacea</taxon>
        <taxon>Branchiopoda</taxon>
        <taxon>Anostraca</taxon>
        <taxon>Artemiidae</taxon>
        <taxon>Artemia</taxon>
    </lineage>
</organism>
<dbReference type="InterPro" id="IPR015411">
    <property type="entry name" value="Rep_factor_Mcm10_C"/>
</dbReference>
<comment type="caution">
    <text evidence="11">The sequence shown here is derived from an EMBL/GenBank/DDBJ whole genome shotgun (WGS) entry which is preliminary data.</text>
</comment>
<gene>
    <name evidence="11" type="ORF">QYM36_009231</name>
</gene>
<sequence length="774" mass="86986">MANEECDIDTLLSLIDDDDAEESNETEKATSELEETQESETGALEAKLKAMQEEMEKLQKALKSKKQGISEINLFQKNANKPDNCNQSLLLPQSGRTAKIIDSGSLTPSIVKKELSNKEKENILKSLKQPSSEIHSGDTDSSDDEERRNHESKYNEYGKELKKLQKKYEQPDRLKGVGVGQGWKDSASPVVKLGFNKEEKSLVNMYTCRYSGIRILNPVISKSFVEERMEGKKMVRMSSLEIFIRCGDTSMDWVTMGVVISKSESKVSQKGNAYSLWRVCDLTDCSKIITLFLFSNAQKDLWKTAVGTVIGLLNPSILKDRESGKEKSNLSIDTATKVMLLGVSADFGVCKGTNKKDGRSCANVVNKSTCEYCVYHVQAEYKKTASKRSDIQSTFSSPNGLRNKVLGKSEVFYAGKSFSAIKEEKTKTDNPNLKLSLESLKKTNDLKRKDDELLALLNGGNKNYSQISNFKPPVERKLSEVINLPTPGARNLLHCLTKKEETTKETQKSMGSAKNFLSQQLNLKESRSPKVGRDLGRDSFLEFDLSKSKVALPSDLAKFKAIEILKKNGSAAKSDPNAICKVDVVKRQEIVKRKLDGSSLEIKGPQEIVKRSKLDSLRSVELEKIKNATSSHADLIEQLEDEEQEKYFSKLEKKEQLEKKMEETFEVKTKAVHCKQCKYTAFTAADRCRNEFHPLKVIHDAVKRFFSCKDCKNRTIALDKYPHHPCKNCGSSSWMRASMYKAKDSKILDSEQLSVRGDEINNLGSLNMKVNMNI</sequence>
<dbReference type="GO" id="GO:0043596">
    <property type="term" value="C:nuclear replication fork"/>
    <property type="evidence" value="ECO:0007669"/>
    <property type="project" value="TreeGrafter"/>
</dbReference>